<feature type="compositionally biased region" description="Polar residues" evidence="1">
    <location>
        <begin position="311"/>
        <end position="333"/>
    </location>
</feature>
<feature type="compositionally biased region" description="Basic residues" evidence="1">
    <location>
        <begin position="376"/>
        <end position="393"/>
    </location>
</feature>
<dbReference type="SUPFAM" id="SSF57701">
    <property type="entry name" value="Zn2/Cys6 DNA-binding domain"/>
    <property type="match status" value="1"/>
</dbReference>
<organism evidence="4 5">
    <name type="scientific">Panaeolus cyanescens</name>
    <dbReference type="NCBI Taxonomy" id="181874"/>
    <lineage>
        <taxon>Eukaryota</taxon>
        <taxon>Fungi</taxon>
        <taxon>Dikarya</taxon>
        <taxon>Basidiomycota</taxon>
        <taxon>Agaricomycotina</taxon>
        <taxon>Agaricomycetes</taxon>
        <taxon>Agaricomycetidae</taxon>
        <taxon>Agaricales</taxon>
        <taxon>Agaricineae</taxon>
        <taxon>Galeropsidaceae</taxon>
        <taxon>Panaeolus</taxon>
    </lineage>
</organism>
<dbReference type="PROSITE" id="PS50048">
    <property type="entry name" value="ZN2_CY6_FUNGAL_2"/>
    <property type="match status" value="1"/>
</dbReference>
<gene>
    <name evidence="4" type="ORF">CVT24_007698</name>
</gene>
<keyword evidence="2" id="KW-0812">Transmembrane</keyword>
<keyword evidence="5" id="KW-1185">Reference proteome</keyword>
<dbReference type="PANTHER" id="PTHR47785">
    <property type="entry name" value="ZN(II)2CYS6 TRANSCRIPTION FACTOR (EUROFUNG)-RELATED-RELATED"/>
    <property type="match status" value="1"/>
</dbReference>
<sequence length="440" mass="49525">MAVNSNGDLYPPFPPPQSMGSEEGPQSSEDGSGMHSPVFPSAYSMHGDSRKYICCYHYVFSTLPTLFLLYLRSKKVRYHDHVDVHHSAGLIAPQYDYTHPLNAQQPPILDTTSLELPNSSARHASFNNSPHYTSIPRNHLGLEAYSIQSPVSSRIPPPAPLTSPIDYPRYPSERPLPGGPSHESSYTTRPIAASSGIPMEPDHRPPPVPSVSRSDTTPATTQPSTSTREPRKEINQVIACRQCRSRKIRCDSQRPSCNNCLRRSNDCQYDSAPKRRGPDKNPGTRQRSCKRRPTDGSAPPPPKRAKRSASDRTSTTAPNTEQRGSLPSPTVKENMQDNKRTSPTSYRLNDRQPPSQPPQPQHPIPARQPLPDLHYHPPHHHMGIHPHHPHHHPQGPPSPTDPRIMPTPDSQYKVCIRFLHQYTHIYLLCLFFFFFFNSHF</sequence>
<comment type="caution">
    <text evidence="4">The sequence shown here is derived from an EMBL/GenBank/DDBJ whole genome shotgun (WGS) entry which is preliminary data.</text>
</comment>
<dbReference type="InterPro" id="IPR036864">
    <property type="entry name" value="Zn2-C6_fun-type_DNA-bd_sf"/>
</dbReference>
<dbReference type="InterPro" id="IPR001138">
    <property type="entry name" value="Zn2Cys6_DnaBD"/>
</dbReference>
<evidence type="ECO:0000313" key="5">
    <source>
        <dbReference type="Proteomes" id="UP000284842"/>
    </source>
</evidence>
<proteinExistence type="predicted"/>
<feature type="domain" description="Zn(2)-C6 fungal-type" evidence="3">
    <location>
        <begin position="239"/>
        <end position="269"/>
    </location>
</feature>
<evidence type="ECO:0000259" key="3">
    <source>
        <dbReference type="PROSITE" id="PS50048"/>
    </source>
</evidence>
<feature type="compositionally biased region" description="Polar residues" evidence="1">
    <location>
        <begin position="253"/>
        <end position="268"/>
    </location>
</feature>
<dbReference type="SMART" id="SM00066">
    <property type="entry name" value="GAL4"/>
    <property type="match status" value="1"/>
</dbReference>
<feature type="region of interest" description="Disordered" evidence="1">
    <location>
        <begin position="252"/>
        <end position="406"/>
    </location>
</feature>
<feature type="compositionally biased region" description="Low complexity" evidence="1">
    <location>
        <begin position="210"/>
        <end position="227"/>
    </location>
</feature>
<feature type="compositionally biased region" description="Polar residues" evidence="1">
    <location>
        <begin position="18"/>
        <end position="30"/>
    </location>
</feature>
<evidence type="ECO:0000313" key="4">
    <source>
        <dbReference type="EMBL" id="PPQ68813.1"/>
    </source>
</evidence>
<accession>A0A409VRF6</accession>
<dbReference type="InterPro" id="IPR053181">
    <property type="entry name" value="EcdB-like_regulator"/>
</dbReference>
<feature type="region of interest" description="Disordered" evidence="1">
    <location>
        <begin position="150"/>
        <end position="233"/>
    </location>
</feature>
<feature type="transmembrane region" description="Helical" evidence="2">
    <location>
        <begin position="418"/>
        <end position="436"/>
    </location>
</feature>
<name>A0A409VRF6_9AGAR</name>
<dbReference type="STRING" id="181874.A0A409VRF6"/>
<dbReference type="GO" id="GO:0000981">
    <property type="term" value="F:DNA-binding transcription factor activity, RNA polymerase II-specific"/>
    <property type="evidence" value="ECO:0007669"/>
    <property type="project" value="InterPro"/>
</dbReference>
<dbReference type="InParanoid" id="A0A409VRF6"/>
<dbReference type="Pfam" id="PF00172">
    <property type="entry name" value="Zn_clus"/>
    <property type="match status" value="1"/>
</dbReference>
<reference evidence="4 5" key="1">
    <citation type="journal article" date="2018" name="Evol. Lett.">
        <title>Horizontal gene cluster transfer increased hallucinogenic mushroom diversity.</title>
        <authorList>
            <person name="Reynolds H.T."/>
            <person name="Vijayakumar V."/>
            <person name="Gluck-Thaler E."/>
            <person name="Korotkin H.B."/>
            <person name="Matheny P.B."/>
            <person name="Slot J.C."/>
        </authorList>
    </citation>
    <scope>NUCLEOTIDE SEQUENCE [LARGE SCALE GENOMIC DNA]</scope>
    <source>
        <strain evidence="4 5">2629</strain>
    </source>
</reference>
<evidence type="ECO:0000256" key="1">
    <source>
        <dbReference type="SAM" id="MobiDB-lite"/>
    </source>
</evidence>
<dbReference type="AlphaFoldDB" id="A0A409VRF6"/>
<dbReference type="Gene3D" id="4.10.240.10">
    <property type="entry name" value="Zn(2)-C6 fungal-type DNA-binding domain"/>
    <property type="match status" value="1"/>
</dbReference>
<dbReference type="GO" id="GO:0008270">
    <property type="term" value="F:zinc ion binding"/>
    <property type="evidence" value="ECO:0007669"/>
    <property type="project" value="InterPro"/>
</dbReference>
<dbReference type="OrthoDB" id="2123952at2759"/>
<dbReference type="PROSITE" id="PS00463">
    <property type="entry name" value="ZN2_CY6_FUNGAL_1"/>
    <property type="match status" value="1"/>
</dbReference>
<dbReference type="CDD" id="cd00067">
    <property type="entry name" value="GAL4"/>
    <property type="match status" value="1"/>
</dbReference>
<feature type="region of interest" description="Disordered" evidence="1">
    <location>
        <begin position="1"/>
        <end position="36"/>
    </location>
</feature>
<protein>
    <recommendedName>
        <fullName evidence="3">Zn(2)-C6 fungal-type domain-containing protein</fullName>
    </recommendedName>
</protein>
<dbReference type="EMBL" id="NHTK01005999">
    <property type="protein sequence ID" value="PPQ68813.1"/>
    <property type="molecule type" value="Genomic_DNA"/>
</dbReference>
<dbReference type="Proteomes" id="UP000284842">
    <property type="component" value="Unassembled WGS sequence"/>
</dbReference>
<evidence type="ECO:0000256" key="2">
    <source>
        <dbReference type="SAM" id="Phobius"/>
    </source>
</evidence>
<keyword evidence="2" id="KW-0472">Membrane</keyword>
<feature type="compositionally biased region" description="Pro residues" evidence="1">
    <location>
        <begin position="354"/>
        <end position="368"/>
    </location>
</feature>
<keyword evidence="2" id="KW-1133">Transmembrane helix</keyword>